<dbReference type="CDD" id="cd00009">
    <property type="entry name" value="AAA"/>
    <property type="match status" value="1"/>
</dbReference>
<dbReference type="Gene3D" id="3.40.50.300">
    <property type="entry name" value="P-loop containing nucleotide triphosphate hydrolases"/>
    <property type="match status" value="1"/>
</dbReference>
<protein>
    <submittedName>
        <fullName evidence="2">ATPase AAA</fullName>
    </submittedName>
</protein>
<dbReference type="Pfam" id="PF13173">
    <property type="entry name" value="AAA_14"/>
    <property type="match status" value="1"/>
</dbReference>
<dbReference type="InterPro" id="IPR027417">
    <property type="entry name" value="P-loop_NTPase"/>
</dbReference>
<dbReference type="InterPro" id="IPR003593">
    <property type="entry name" value="AAA+_ATPase"/>
</dbReference>
<gene>
    <name evidence="2" type="ORF">JM64_01610</name>
</gene>
<organism evidence="2 3">
    <name type="scientific">Fervidobacterium pennivorans</name>
    <dbReference type="NCBI Taxonomy" id="93466"/>
    <lineage>
        <taxon>Bacteria</taxon>
        <taxon>Thermotogati</taxon>
        <taxon>Thermotogota</taxon>
        <taxon>Thermotogae</taxon>
        <taxon>Thermotogales</taxon>
        <taxon>Fervidobacteriaceae</taxon>
        <taxon>Fervidobacterium</taxon>
    </lineage>
</organism>
<evidence type="ECO:0000259" key="1">
    <source>
        <dbReference type="SMART" id="SM00382"/>
    </source>
</evidence>
<dbReference type="PATRIC" id="fig|93466.3.peg.364"/>
<reference evidence="2 3" key="1">
    <citation type="submission" date="2014-08" db="EMBL/GenBank/DDBJ databases">
        <title>Fervidobacterium pennivorans DYC genome.</title>
        <authorList>
            <person name="Wushke S."/>
        </authorList>
    </citation>
    <scope>NUCLEOTIDE SEQUENCE [LARGE SCALE GENOMIC DNA]</scope>
    <source>
        <strain evidence="2 3">DYC</strain>
    </source>
</reference>
<dbReference type="OrthoDB" id="9768467at2"/>
<sequence>MNIENVLELLELRMKRSISFLPAKRRLYFEELKKRFVSRGILLCGPRGSGKTTFLLSIAQEENMFYISADDPLVGVVPFYELSQHILSSYDGIIIDEIHFLKDWGIQLKSLYDSFPNKKIWISDSSSIMLHKSIAELSRRFVIISLPLMSLREFIHFETGKILPVITDPFSSELSDISMKILREVDVMKYFKFYKDHGTRPFYTEPNFKDRIMNIIQKSIYYDIPHIVGTLSENHFGVMNAIVSYLAYSKIPTINVESMCKEWRLSKEKLYQLLNAMGQVGLVTIVQKSLIESPYSKGAKIFFSDPVIYSALDGEIGNFREAFVVFALKDRGTLLAQKDETKGDYIFNNITLEIGGANKKRKQAQYVIRDDIDLPVRNAIPMWTLGMGW</sequence>
<accession>A0A172T1H5</accession>
<feature type="domain" description="AAA+ ATPase" evidence="1">
    <location>
        <begin position="37"/>
        <end position="163"/>
    </location>
</feature>
<dbReference type="PANTHER" id="PTHR42990:SF1">
    <property type="entry name" value="AAA+ ATPASE DOMAIN-CONTAINING PROTEIN"/>
    <property type="match status" value="1"/>
</dbReference>
<dbReference type="AlphaFoldDB" id="A0A172T1H5"/>
<dbReference type="SMART" id="SM00382">
    <property type="entry name" value="AAA"/>
    <property type="match status" value="1"/>
</dbReference>
<dbReference type="SUPFAM" id="SSF52540">
    <property type="entry name" value="P-loop containing nucleoside triphosphate hydrolases"/>
    <property type="match status" value="1"/>
</dbReference>
<name>A0A172T1H5_FERPE</name>
<dbReference type="Proteomes" id="UP000077096">
    <property type="component" value="Chromosome"/>
</dbReference>
<dbReference type="InterPro" id="IPR041682">
    <property type="entry name" value="AAA_14"/>
</dbReference>
<dbReference type="EMBL" id="CP011393">
    <property type="protein sequence ID" value="ANE40847.1"/>
    <property type="molecule type" value="Genomic_DNA"/>
</dbReference>
<evidence type="ECO:0000313" key="2">
    <source>
        <dbReference type="EMBL" id="ANE40847.1"/>
    </source>
</evidence>
<evidence type="ECO:0000313" key="3">
    <source>
        <dbReference type="Proteomes" id="UP000077096"/>
    </source>
</evidence>
<dbReference type="KEGG" id="fng:JM64_01610"/>
<proteinExistence type="predicted"/>
<dbReference type="PANTHER" id="PTHR42990">
    <property type="entry name" value="ATPASE"/>
    <property type="match status" value="1"/>
</dbReference>